<dbReference type="InterPro" id="IPR059039">
    <property type="entry name" value="ZNF380_CC"/>
</dbReference>
<dbReference type="GO" id="GO:0003676">
    <property type="term" value="F:nucleic acid binding"/>
    <property type="evidence" value="ECO:0007669"/>
    <property type="project" value="InterPro"/>
</dbReference>
<keyword evidence="5" id="KW-0862">Zinc</keyword>
<protein>
    <recommendedName>
        <fullName evidence="8">ZNF380 coiled-coil domain-containing protein</fullName>
    </recommendedName>
</protein>
<dbReference type="EMBL" id="JARGDH010000004">
    <property type="protein sequence ID" value="KAL0271758.1"/>
    <property type="molecule type" value="Genomic_DNA"/>
</dbReference>
<feature type="domain" description="ZNF380 coiled-coil" evidence="8">
    <location>
        <begin position="162"/>
        <end position="242"/>
    </location>
</feature>
<keyword evidence="4" id="KW-0863">Zinc-finger</keyword>
<gene>
    <name evidence="9" type="ORF">PYX00_008754</name>
</gene>
<dbReference type="GO" id="GO:0033314">
    <property type="term" value="P:mitotic DNA replication checkpoint signaling"/>
    <property type="evidence" value="ECO:0007669"/>
    <property type="project" value="TreeGrafter"/>
</dbReference>
<reference evidence="9" key="1">
    <citation type="journal article" date="2024" name="Gigascience">
        <title>Chromosome-level genome of the poultry shaft louse Menopon gallinae provides insight into the host-switching and adaptive evolution of parasitic lice.</title>
        <authorList>
            <person name="Xu Y."/>
            <person name="Ma L."/>
            <person name="Liu S."/>
            <person name="Liang Y."/>
            <person name="Liu Q."/>
            <person name="He Z."/>
            <person name="Tian L."/>
            <person name="Duan Y."/>
            <person name="Cai W."/>
            <person name="Li H."/>
            <person name="Song F."/>
        </authorList>
    </citation>
    <scope>NUCLEOTIDE SEQUENCE</scope>
    <source>
        <strain evidence="9">Cailab_2023a</strain>
    </source>
</reference>
<organism evidence="9">
    <name type="scientific">Menopon gallinae</name>
    <name type="common">poultry shaft louse</name>
    <dbReference type="NCBI Taxonomy" id="328185"/>
    <lineage>
        <taxon>Eukaryota</taxon>
        <taxon>Metazoa</taxon>
        <taxon>Ecdysozoa</taxon>
        <taxon>Arthropoda</taxon>
        <taxon>Hexapoda</taxon>
        <taxon>Insecta</taxon>
        <taxon>Pterygota</taxon>
        <taxon>Neoptera</taxon>
        <taxon>Paraneoptera</taxon>
        <taxon>Psocodea</taxon>
        <taxon>Troctomorpha</taxon>
        <taxon>Phthiraptera</taxon>
        <taxon>Amblycera</taxon>
        <taxon>Menoponidae</taxon>
        <taxon>Menopon</taxon>
    </lineage>
</organism>
<dbReference type="Pfam" id="PF23406">
    <property type="entry name" value="ZNF380_CC"/>
    <property type="match status" value="1"/>
</dbReference>
<feature type="compositionally biased region" description="Low complexity" evidence="7">
    <location>
        <begin position="106"/>
        <end position="124"/>
    </location>
</feature>
<dbReference type="GO" id="GO:0005681">
    <property type="term" value="C:spliceosomal complex"/>
    <property type="evidence" value="ECO:0007669"/>
    <property type="project" value="InterPro"/>
</dbReference>
<evidence type="ECO:0000256" key="2">
    <source>
        <dbReference type="ARBA" id="ARBA00022473"/>
    </source>
</evidence>
<dbReference type="PANTHER" id="PTHR13278">
    <property type="entry name" value="ZINC FINGER PROTEIN 830"/>
    <property type="match status" value="1"/>
</dbReference>
<name>A0AAW2HQT4_9NEOP</name>
<evidence type="ECO:0000259" key="8">
    <source>
        <dbReference type="Pfam" id="PF23406"/>
    </source>
</evidence>
<evidence type="ECO:0000256" key="3">
    <source>
        <dbReference type="ARBA" id="ARBA00022723"/>
    </source>
</evidence>
<dbReference type="PANTHER" id="PTHR13278:SF0">
    <property type="entry name" value="ZINC FINGER PROTEIN 830"/>
    <property type="match status" value="1"/>
</dbReference>
<dbReference type="InterPro" id="IPR040050">
    <property type="entry name" value="ZNF830-like"/>
</dbReference>
<feature type="region of interest" description="Disordered" evidence="7">
    <location>
        <begin position="73"/>
        <end position="167"/>
    </location>
</feature>
<evidence type="ECO:0000313" key="9">
    <source>
        <dbReference type="EMBL" id="KAL0271758.1"/>
    </source>
</evidence>
<dbReference type="GO" id="GO:0008270">
    <property type="term" value="F:zinc ion binding"/>
    <property type="evidence" value="ECO:0007669"/>
    <property type="project" value="UniProtKB-KW"/>
</dbReference>
<sequence>MSSQTKKIKQDELRRLMNEQKKKLVSNVKRIESPLARYPFIMANMSVVRSEAVWSVHLNSKFHKENVAKRVKKQEEPCESKQNFKRPAPNPPLPFCEKRVKSILKNSTSTPTNTTPISTSTEISVDNQTSSLVTEYANSDGSHNSSDDFEEEEKEVTNKDVLPEGFFDDPKLDAKVRNVEYKDPVEEEWEQFQREIREETSKAQQIIADDQEEATAERQIEEIDEQIRNWNRVVSLERKKQEVIGTPVTPIQSIKQEDSSGEENDFEEFVDWRAKKSFE</sequence>
<comment type="subcellular location">
    <subcellularLocation>
        <location evidence="1">Nucleus speckle</location>
    </subcellularLocation>
</comment>
<dbReference type="GO" id="GO:0044773">
    <property type="term" value="P:mitotic DNA damage checkpoint signaling"/>
    <property type="evidence" value="ECO:0007669"/>
    <property type="project" value="TreeGrafter"/>
</dbReference>
<proteinExistence type="predicted"/>
<evidence type="ECO:0000256" key="1">
    <source>
        <dbReference type="ARBA" id="ARBA00004324"/>
    </source>
</evidence>
<keyword evidence="6" id="KW-0539">Nucleus</keyword>
<evidence type="ECO:0000256" key="6">
    <source>
        <dbReference type="ARBA" id="ARBA00023242"/>
    </source>
</evidence>
<comment type="caution">
    <text evidence="9">The sequence shown here is derived from an EMBL/GenBank/DDBJ whole genome shotgun (WGS) entry which is preliminary data.</text>
</comment>
<keyword evidence="3" id="KW-0479">Metal-binding</keyword>
<evidence type="ECO:0000256" key="5">
    <source>
        <dbReference type="ARBA" id="ARBA00022833"/>
    </source>
</evidence>
<feature type="compositionally biased region" description="Polar residues" evidence="7">
    <location>
        <begin position="125"/>
        <end position="144"/>
    </location>
</feature>
<dbReference type="GO" id="GO:0033260">
    <property type="term" value="P:nuclear DNA replication"/>
    <property type="evidence" value="ECO:0007669"/>
    <property type="project" value="TreeGrafter"/>
</dbReference>
<accession>A0AAW2HQT4</accession>
<dbReference type="AlphaFoldDB" id="A0AAW2HQT4"/>
<keyword evidence="2" id="KW-0217">Developmental protein</keyword>
<evidence type="ECO:0000256" key="7">
    <source>
        <dbReference type="SAM" id="MobiDB-lite"/>
    </source>
</evidence>
<feature type="compositionally biased region" description="Basic and acidic residues" evidence="7">
    <location>
        <begin position="155"/>
        <end position="167"/>
    </location>
</feature>
<evidence type="ECO:0000256" key="4">
    <source>
        <dbReference type="ARBA" id="ARBA00022771"/>
    </source>
</evidence>